<dbReference type="Proteomes" id="UP001174936">
    <property type="component" value="Unassembled WGS sequence"/>
</dbReference>
<evidence type="ECO:0000313" key="2">
    <source>
        <dbReference type="EMBL" id="KAK0655336.1"/>
    </source>
</evidence>
<protein>
    <submittedName>
        <fullName evidence="2">Uncharacterized protein</fullName>
    </submittedName>
</protein>
<organism evidence="2 3">
    <name type="scientific">Cercophora newfieldiana</name>
    <dbReference type="NCBI Taxonomy" id="92897"/>
    <lineage>
        <taxon>Eukaryota</taxon>
        <taxon>Fungi</taxon>
        <taxon>Dikarya</taxon>
        <taxon>Ascomycota</taxon>
        <taxon>Pezizomycotina</taxon>
        <taxon>Sordariomycetes</taxon>
        <taxon>Sordariomycetidae</taxon>
        <taxon>Sordariales</taxon>
        <taxon>Lasiosphaeriaceae</taxon>
        <taxon>Cercophora</taxon>
    </lineage>
</organism>
<keyword evidence="3" id="KW-1185">Reference proteome</keyword>
<dbReference type="AlphaFoldDB" id="A0AA39YMM6"/>
<feature type="compositionally biased region" description="Basic and acidic residues" evidence="1">
    <location>
        <begin position="9"/>
        <end position="18"/>
    </location>
</feature>
<evidence type="ECO:0000313" key="3">
    <source>
        <dbReference type="Proteomes" id="UP001174936"/>
    </source>
</evidence>
<gene>
    <name evidence="2" type="ORF">B0T16DRAFT_396722</name>
</gene>
<accession>A0AA39YMM6</accession>
<comment type="caution">
    <text evidence="2">The sequence shown here is derived from an EMBL/GenBank/DDBJ whole genome shotgun (WGS) entry which is preliminary data.</text>
</comment>
<evidence type="ECO:0000256" key="1">
    <source>
        <dbReference type="SAM" id="MobiDB-lite"/>
    </source>
</evidence>
<dbReference type="EMBL" id="JAULSV010000001">
    <property type="protein sequence ID" value="KAK0655336.1"/>
    <property type="molecule type" value="Genomic_DNA"/>
</dbReference>
<feature type="region of interest" description="Disordered" evidence="1">
    <location>
        <begin position="1"/>
        <end position="24"/>
    </location>
</feature>
<sequence>MASKTSRGGKSELNDKGRKPTRGRRWKLDGSYVVDLAIIDGCAITQPGPDYLLQDDRIWGGMRKIRRRFVASSSLP</sequence>
<reference evidence="2" key="1">
    <citation type="submission" date="2023-06" db="EMBL/GenBank/DDBJ databases">
        <title>Genome-scale phylogeny and comparative genomics of the fungal order Sordariales.</title>
        <authorList>
            <consortium name="Lawrence Berkeley National Laboratory"/>
            <person name="Hensen N."/>
            <person name="Bonometti L."/>
            <person name="Westerberg I."/>
            <person name="Brannstrom I.O."/>
            <person name="Guillou S."/>
            <person name="Cros-Aarteil S."/>
            <person name="Calhoun S."/>
            <person name="Haridas S."/>
            <person name="Kuo A."/>
            <person name="Mondo S."/>
            <person name="Pangilinan J."/>
            <person name="Riley R."/>
            <person name="Labutti K."/>
            <person name="Andreopoulos B."/>
            <person name="Lipzen A."/>
            <person name="Chen C."/>
            <person name="Yanf M."/>
            <person name="Daum C."/>
            <person name="Ng V."/>
            <person name="Clum A."/>
            <person name="Steindorff A."/>
            <person name="Ohm R."/>
            <person name="Martin F."/>
            <person name="Silar P."/>
            <person name="Natvig D."/>
            <person name="Lalanne C."/>
            <person name="Gautier V."/>
            <person name="Ament-Velasquez S.L."/>
            <person name="Kruys A."/>
            <person name="Hutchinson M.I."/>
            <person name="Powell A.J."/>
            <person name="Barry K."/>
            <person name="Miller A.N."/>
            <person name="Grigoriev I.V."/>
            <person name="Debuchy R."/>
            <person name="Gladieux P."/>
            <person name="Thoren M.H."/>
            <person name="Johannesson H."/>
        </authorList>
    </citation>
    <scope>NUCLEOTIDE SEQUENCE</scope>
    <source>
        <strain evidence="2">SMH2532-1</strain>
    </source>
</reference>
<name>A0AA39YMM6_9PEZI</name>
<proteinExistence type="predicted"/>